<dbReference type="Proteomes" id="UP000076959">
    <property type="component" value="Unassembled WGS sequence"/>
</dbReference>
<evidence type="ECO:0000313" key="1">
    <source>
        <dbReference type="EMBL" id="OAF14072.1"/>
    </source>
</evidence>
<organism evidence="1 2">
    <name type="scientific">Bradyrhizobium centrolobii</name>
    <dbReference type="NCBI Taxonomy" id="1505087"/>
    <lineage>
        <taxon>Bacteria</taxon>
        <taxon>Pseudomonadati</taxon>
        <taxon>Pseudomonadota</taxon>
        <taxon>Alphaproteobacteria</taxon>
        <taxon>Hyphomicrobiales</taxon>
        <taxon>Nitrobacteraceae</taxon>
        <taxon>Bradyrhizobium</taxon>
    </lineage>
</organism>
<dbReference type="EMBL" id="LUUB01000031">
    <property type="protein sequence ID" value="OAF14072.1"/>
    <property type="molecule type" value="Genomic_DNA"/>
</dbReference>
<protein>
    <submittedName>
        <fullName evidence="1">Uncharacterized protein</fullName>
    </submittedName>
</protein>
<accession>A0A176Z0Y3</accession>
<sequence length="71" mass="8279">MDSHCWTRNVNHGLLLRILLHCRDDHDRPMLGSLRSGRETRGILRNADIDIPAAVEAMRQYWIPICYARAH</sequence>
<dbReference type="STRING" id="1505087.AYJ54_43040"/>
<reference evidence="1 2" key="1">
    <citation type="submission" date="2016-03" db="EMBL/GenBank/DDBJ databases">
        <title>Draft Genome Sequence of the Strain BR 10245 (Bradyrhizobium sp.) isolated from nodules of Centrolobium paraense.</title>
        <authorList>
            <person name="Simoes-Araujo J.L.Sr."/>
            <person name="Barauna A.C."/>
            <person name="Silva K."/>
            <person name="Zilli J.E."/>
        </authorList>
    </citation>
    <scope>NUCLEOTIDE SEQUENCE [LARGE SCALE GENOMIC DNA]</scope>
    <source>
        <strain evidence="1 2">BR 10245</strain>
    </source>
</reference>
<dbReference type="AlphaFoldDB" id="A0A176Z0Y3"/>
<keyword evidence="2" id="KW-1185">Reference proteome</keyword>
<name>A0A176Z0Y3_9BRAD</name>
<gene>
    <name evidence="1" type="ORF">AYJ54_43040</name>
</gene>
<comment type="caution">
    <text evidence="1">The sequence shown here is derived from an EMBL/GenBank/DDBJ whole genome shotgun (WGS) entry which is preliminary data.</text>
</comment>
<dbReference type="RefSeq" id="WP_063697642.1">
    <property type="nucleotide sequence ID" value="NZ_LUUB01000031.1"/>
</dbReference>
<evidence type="ECO:0000313" key="2">
    <source>
        <dbReference type="Proteomes" id="UP000076959"/>
    </source>
</evidence>
<proteinExistence type="predicted"/>